<evidence type="ECO:0000313" key="2">
    <source>
        <dbReference type="EMBL" id="KAH7248359.1"/>
    </source>
</evidence>
<keyword evidence="3" id="KW-1185">Reference proteome</keyword>
<feature type="compositionally biased region" description="Polar residues" evidence="1">
    <location>
        <begin position="50"/>
        <end position="90"/>
    </location>
</feature>
<evidence type="ECO:0000256" key="1">
    <source>
        <dbReference type="SAM" id="MobiDB-lite"/>
    </source>
</evidence>
<feature type="compositionally biased region" description="Basic and acidic residues" evidence="1">
    <location>
        <begin position="1"/>
        <end position="13"/>
    </location>
</feature>
<dbReference type="Gene3D" id="3.30.160.60">
    <property type="entry name" value="Classic Zinc Finger"/>
    <property type="match status" value="1"/>
</dbReference>
<comment type="caution">
    <text evidence="2">The sequence shown here is derived from an EMBL/GenBank/DDBJ whole genome shotgun (WGS) entry which is preliminary data.</text>
</comment>
<feature type="compositionally biased region" description="Low complexity" evidence="1">
    <location>
        <begin position="37"/>
        <end position="49"/>
    </location>
</feature>
<feature type="compositionally biased region" description="Low complexity" evidence="1">
    <location>
        <begin position="120"/>
        <end position="146"/>
    </location>
</feature>
<name>A0A9P9GZE0_FUSSL</name>
<reference evidence="2" key="1">
    <citation type="journal article" date="2021" name="Nat. Commun.">
        <title>Genetic determinants of endophytism in the Arabidopsis root mycobiome.</title>
        <authorList>
            <person name="Mesny F."/>
            <person name="Miyauchi S."/>
            <person name="Thiergart T."/>
            <person name="Pickel B."/>
            <person name="Atanasova L."/>
            <person name="Karlsson M."/>
            <person name="Huettel B."/>
            <person name="Barry K.W."/>
            <person name="Haridas S."/>
            <person name="Chen C."/>
            <person name="Bauer D."/>
            <person name="Andreopoulos W."/>
            <person name="Pangilinan J."/>
            <person name="LaButti K."/>
            <person name="Riley R."/>
            <person name="Lipzen A."/>
            <person name="Clum A."/>
            <person name="Drula E."/>
            <person name="Henrissat B."/>
            <person name="Kohler A."/>
            <person name="Grigoriev I.V."/>
            <person name="Martin F.M."/>
            <person name="Hacquard S."/>
        </authorList>
    </citation>
    <scope>NUCLEOTIDE SEQUENCE</scope>
    <source>
        <strain evidence="2">FSSC 5 MPI-SDFR-AT-0091</strain>
    </source>
</reference>
<gene>
    <name evidence="2" type="ORF">B0J15DRAFT_468370</name>
</gene>
<dbReference type="AlphaFoldDB" id="A0A9P9GZE0"/>
<protein>
    <recommendedName>
        <fullName evidence="4">C2H2-type domain-containing protein</fullName>
    </recommendedName>
</protein>
<dbReference type="EMBL" id="JAGTJS010000014">
    <property type="protein sequence ID" value="KAH7248359.1"/>
    <property type="molecule type" value="Genomic_DNA"/>
</dbReference>
<organism evidence="2 3">
    <name type="scientific">Fusarium solani</name>
    <name type="common">Filamentous fungus</name>
    <dbReference type="NCBI Taxonomy" id="169388"/>
    <lineage>
        <taxon>Eukaryota</taxon>
        <taxon>Fungi</taxon>
        <taxon>Dikarya</taxon>
        <taxon>Ascomycota</taxon>
        <taxon>Pezizomycotina</taxon>
        <taxon>Sordariomycetes</taxon>
        <taxon>Hypocreomycetidae</taxon>
        <taxon>Hypocreales</taxon>
        <taxon>Nectriaceae</taxon>
        <taxon>Fusarium</taxon>
        <taxon>Fusarium solani species complex</taxon>
    </lineage>
</organism>
<feature type="compositionally biased region" description="Polar residues" evidence="1">
    <location>
        <begin position="100"/>
        <end position="119"/>
    </location>
</feature>
<evidence type="ECO:0008006" key="4">
    <source>
        <dbReference type="Google" id="ProtNLM"/>
    </source>
</evidence>
<feature type="region of interest" description="Disordered" evidence="1">
    <location>
        <begin position="1"/>
        <end position="161"/>
    </location>
</feature>
<sequence>MSAEPWNEHRKNPEASAHCHFNGPTLPSLVHSPRVDGSSGASGASGLGSPPTSRCGSQRTDSSFNSPSSNLGPETRSSLQQQDRNYLQPSTPDPRRTEWPSGSTVTMQSDPKSNVSQNFTMGTGLSLMGPLSSSLSPLPPSRSLTPGPVPMPREFKQHQNKARREAKQVSRIRRASSPCVDSPPLLTGSHATANVNLPTYITSPVPLTLTGEAISVPNGQHIGMHPALPVADYVGTSYQEGGNIRTMQSRPKPRCWEHGCKGRQFSSYSNLSRHQREKSGLTVVAPCPWCGTTFTRTTARDKHMFDRICTRD</sequence>
<evidence type="ECO:0000313" key="3">
    <source>
        <dbReference type="Proteomes" id="UP000736672"/>
    </source>
</evidence>
<accession>A0A9P9GZE0</accession>
<dbReference type="OrthoDB" id="5366256at2759"/>
<dbReference type="Proteomes" id="UP000736672">
    <property type="component" value="Unassembled WGS sequence"/>
</dbReference>
<proteinExistence type="predicted"/>